<dbReference type="AlphaFoldDB" id="A0A426ZK63"/>
<dbReference type="GO" id="GO:0016192">
    <property type="term" value="P:vesicle-mediated transport"/>
    <property type="evidence" value="ECO:0007669"/>
    <property type="project" value="InterPro"/>
</dbReference>
<dbReference type="InterPro" id="IPR006011">
    <property type="entry name" value="Syntaxin_N"/>
</dbReference>
<keyword evidence="1" id="KW-0813">Transport</keyword>
<keyword evidence="1" id="KW-0653">Protein transport</keyword>
<evidence type="ECO:0000259" key="2">
    <source>
        <dbReference type="Pfam" id="PF00804"/>
    </source>
</evidence>
<evidence type="ECO:0000313" key="4">
    <source>
        <dbReference type="Proteomes" id="UP000287651"/>
    </source>
</evidence>
<organism evidence="3 4">
    <name type="scientific">Ensete ventricosum</name>
    <name type="common">Abyssinian banana</name>
    <name type="synonym">Musa ensete</name>
    <dbReference type="NCBI Taxonomy" id="4639"/>
    <lineage>
        <taxon>Eukaryota</taxon>
        <taxon>Viridiplantae</taxon>
        <taxon>Streptophyta</taxon>
        <taxon>Embryophyta</taxon>
        <taxon>Tracheophyta</taxon>
        <taxon>Spermatophyta</taxon>
        <taxon>Magnoliopsida</taxon>
        <taxon>Liliopsida</taxon>
        <taxon>Zingiberales</taxon>
        <taxon>Musaceae</taxon>
        <taxon>Ensete</taxon>
    </lineage>
</organism>
<comment type="caution">
    <text evidence="3">The sequence shown here is derived from an EMBL/GenBank/DDBJ whole genome shotgun (WGS) entry which is preliminary data.</text>
</comment>
<dbReference type="SUPFAM" id="SSF47661">
    <property type="entry name" value="t-snare proteins"/>
    <property type="match status" value="1"/>
</dbReference>
<feature type="domain" description="Syntaxin N-terminal" evidence="2">
    <location>
        <begin position="2"/>
        <end position="31"/>
    </location>
</feature>
<dbReference type="Pfam" id="PF00804">
    <property type="entry name" value="Syntaxin"/>
    <property type="match status" value="1"/>
</dbReference>
<dbReference type="EMBL" id="AMZH03006223">
    <property type="protein sequence ID" value="RRT64368.1"/>
    <property type="molecule type" value="Genomic_DNA"/>
</dbReference>
<sequence>MQTLRETIHQEYREVVERRIFTVTGNRADEELHCFHWLLLFDVSNSMNNFLHCLLQVMDTLAEIQERHNTVKDLEKKLLELQQVGLPY</sequence>
<dbReference type="Proteomes" id="UP000287651">
    <property type="component" value="Unassembled WGS sequence"/>
</dbReference>
<dbReference type="InterPro" id="IPR010989">
    <property type="entry name" value="SNARE"/>
</dbReference>
<name>A0A426ZK63_ENSVE</name>
<evidence type="ECO:0000313" key="3">
    <source>
        <dbReference type="EMBL" id="RRT64368.1"/>
    </source>
</evidence>
<protein>
    <recommendedName>
        <fullName evidence="2">Syntaxin N-terminal domain-containing protein</fullName>
    </recommendedName>
</protein>
<reference evidence="3 4" key="1">
    <citation type="journal article" date="2014" name="Agronomy (Basel)">
        <title>A Draft Genome Sequence for Ensete ventricosum, the Drought-Tolerant Tree Against Hunger.</title>
        <authorList>
            <person name="Harrison J."/>
            <person name="Moore K.A."/>
            <person name="Paszkiewicz K."/>
            <person name="Jones T."/>
            <person name="Grant M."/>
            <person name="Ambacheew D."/>
            <person name="Muzemil S."/>
            <person name="Studholme D.J."/>
        </authorList>
    </citation>
    <scope>NUCLEOTIDE SEQUENCE [LARGE SCALE GENOMIC DNA]</scope>
</reference>
<dbReference type="GO" id="GO:0015031">
    <property type="term" value="P:protein transport"/>
    <property type="evidence" value="ECO:0007669"/>
    <property type="project" value="UniProtKB-KW"/>
</dbReference>
<dbReference type="GO" id="GO:0016020">
    <property type="term" value="C:membrane"/>
    <property type="evidence" value="ECO:0007669"/>
    <property type="project" value="InterPro"/>
</dbReference>
<evidence type="ECO:0000256" key="1">
    <source>
        <dbReference type="ARBA" id="ARBA00022927"/>
    </source>
</evidence>
<gene>
    <name evidence="3" type="ORF">B296_00018314</name>
</gene>
<proteinExistence type="predicted"/>
<dbReference type="Gene3D" id="1.20.58.70">
    <property type="match status" value="1"/>
</dbReference>
<accession>A0A426ZK63</accession>